<dbReference type="PANTHER" id="PTHR23023">
    <property type="entry name" value="DIMETHYLANILINE MONOOXYGENASE"/>
    <property type="match status" value="1"/>
</dbReference>
<organism evidence="31 32">
    <name type="scientific">Rhinolophus ferrumequinum</name>
    <name type="common">Greater horseshoe bat</name>
    <dbReference type="NCBI Taxonomy" id="59479"/>
    <lineage>
        <taxon>Eukaryota</taxon>
        <taxon>Metazoa</taxon>
        <taxon>Chordata</taxon>
        <taxon>Craniata</taxon>
        <taxon>Vertebrata</taxon>
        <taxon>Euteleostomi</taxon>
        <taxon>Mammalia</taxon>
        <taxon>Eutheria</taxon>
        <taxon>Laurasiatheria</taxon>
        <taxon>Chiroptera</taxon>
        <taxon>Yinpterochiroptera</taxon>
        <taxon>Rhinolophoidea</taxon>
        <taxon>Rhinolophidae</taxon>
        <taxon>Rhinolophinae</taxon>
        <taxon>Rhinolophus</taxon>
    </lineage>
</organism>
<comment type="catalytic activity">
    <reaction evidence="25">
        <text>(2E)-geranial + NADPH + O2 + H(+) = (1E)-2,6-dimethylhepta-1,5-dien-1-yl formate + NADP(+) + H2O</text>
        <dbReference type="Rhea" id="RHEA:54860"/>
        <dbReference type="ChEBI" id="CHEBI:15377"/>
        <dbReference type="ChEBI" id="CHEBI:15378"/>
        <dbReference type="ChEBI" id="CHEBI:15379"/>
        <dbReference type="ChEBI" id="CHEBI:16980"/>
        <dbReference type="ChEBI" id="CHEBI:57783"/>
        <dbReference type="ChEBI" id="CHEBI:58349"/>
        <dbReference type="ChEBI" id="CHEBI:138375"/>
    </reaction>
    <physiologicalReaction direction="left-to-right" evidence="25">
        <dbReference type="Rhea" id="RHEA:54861"/>
    </physiologicalReaction>
</comment>
<evidence type="ECO:0000256" key="1">
    <source>
        <dbReference type="ARBA" id="ARBA00001974"/>
    </source>
</evidence>
<keyword evidence="13" id="KW-1133">Transmembrane helix</keyword>
<evidence type="ECO:0000256" key="8">
    <source>
        <dbReference type="ARBA" id="ARBA00022692"/>
    </source>
</evidence>
<evidence type="ECO:0000256" key="29">
    <source>
        <dbReference type="PIRNR" id="PIRNR000332"/>
    </source>
</evidence>
<evidence type="ECO:0000256" key="26">
    <source>
        <dbReference type="ARBA" id="ARBA00048990"/>
    </source>
</evidence>
<keyword evidence="8" id="KW-0812">Transmembrane</keyword>
<dbReference type="PIRSF" id="PIRSF000332">
    <property type="entry name" value="FMO"/>
    <property type="match status" value="1"/>
</dbReference>
<evidence type="ECO:0000256" key="12">
    <source>
        <dbReference type="ARBA" id="ARBA00022857"/>
    </source>
</evidence>
<evidence type="ECO:0000256" key="2">
    <source>
        <dbReference type="ARBA" id="ARBA00004524"/>
    </source>
</evidence>
<evidence type="ECO:0000256" key="23">
    <source>
        <dbReference type="ARBA" id="ARBA00047977"/>
    </source>
</evidence>
<dbReference type="GO" id="GO:0050661">
    <property type="term" value="F:NADP binding"/>
    <property type="evidence" value="ECO:0007669"/>
    <property type="project" value="InterPro"/>
</dbReference>
<dbReference type="Proteomes" id="UP000472240">
    <property type="component" value="Chromosome 22"/>
</dbReference>
<dbReference type="EC" id="1.-.-.-" evidence="30"/>
<comment type="cofactor">
    <cofactor evidence="1 29 30">
        <name>FAD</name>
        <dbReference type="ChEBI" id="CHEBI:57692"/>
    </cofactor>
</comment>
<comment type="catalytic activity">
    <reaction evidence="28">
        <text>octan-3-one + NADPH + O2 + H(+) = pentyl propanoate + NADP(+) + H2O</text>
        <dbReference type="Rhea" id="RHEA:54840"/>
        <dbReference type="ChEBI" id="CHEBI:15377"/>
        <dbReference type="ChEBI" id="CHEBI:15378"/>
        <dbReference type="ChEBI" id="CHEBI:15379"/>
        <dbReference type="ChEBI" id="CHEBI:57783"/>
        <dbReference type="ChEBI" id="CHEBI:58349"/>
        <dbReference type="ChEBI" id="CHEBI:80946"/>
        <dbReference type="ChEBI" id="CHEBI:87373"/>
    </reaction>
    <physiologicalReaction direction="left-to-right" evidence="28">
        <dbReference type="Rhea" id="RHEA:54841"/>
    </physiologicalReaction>
</comment>
<comment type="catalytic activity">
    <reaction evidence="22">
        <text>NADPH + O2 + H(+) = H2O2 + NADP(+)</text>
        <dbReference type="Rhea" id="RHEA:11260"/>
        <dbReference type="ChEBI" id="CHEBI:15378"/>
        <dbReference type="ChEBI" id="CHEBI:15379"/>
        <dbReference type="ChEBI" id="CHEBI:16240"/>
        <dbReference type="ChEBI" id="CHEBI:57783"/>
        <dbReference type="ChEBI" id="CHEBI:58349"/>
        <dbReference type="EC" id="1.6.3.1"/>
    </reaction>
    <physiologicalReaction direction="left-to-right" evidence="22">
        <dbReference type="Rhea" id="RHEA:11261"/>
    </physiologicalReaction>
</comment>
<keyword evidence="12 29" id="KW-0521">NADP</keyword>
<reference evidence="31" key="4">
    <citation type="submission" date="2025-08" db="UniProtKB">
        <authorList>
            <consortium name="Ensembl"/>
        </authorList>
    </citation>
    <scope>IDENTIFICATION</scope>
</reference>
<reference evidence="32" key="3">
    <citation type="submission" date="2018-12" db="EMBL/GenBank/DDBJ databases">
        <title>G10K-VGP greater horseshoe bat female genome, primary haplotype.</title>
        <authorList>
            <person name="Teeling E."/>
            <person name="Myers G."/>
            <person name="Vernes S."/>
            <person name="Pippel M."/>
            <person name="Winkler S."/>
            <person name="Fedrigo O."/>
            <person name="Rhie A."/>
            <person name="Koren S."/>
            <person name="Phillippy A."/>
            <person name="Lewin H."/>
            <person name="Damas J."/>
            <person name="Howe K."/>
            <person name="Mountcastle J."/>
            <person name="Jarvis E.D."/>
        </authorList>
    </citation>
    <scope>NUCLEOTIDE SEQUENCE [LARGE SCALE GENOMIC DNA]</scope>
</reference>
<comment type="catalytic activity">
    <reaction evidence="27">
        <text>N,N-dimethylaniline + NADPH + O2 + H(+) = N,N-dimethylaniline N-oxide + NADP(+) + H2O</text>
        <dbReference type="Rhea" id="RHEA:24468"/>
        <dbReference type="ChEBI" id="CHEBI:15377"/>
        <dbReference type="ChEBI" id="CHEBI:15378"/>
        <dbReference type="ChEBI" id="CHEBI:15379"/>
        <dbReference type="ChEBI" id="CHEBI:16269"/>
        <dbReference type="ChEBI" id="CHEBI:17735"/>
        <dbReference type="ChEBI" id="CHEBI:57783"/>
        <dbReference type="ChEBI" id="CHEBI:58349"/>
        <dbReference type="EC" id="1.14.13.8"/>
    </reaction>
    <physiologicalReaction direction="left-to-right" evidence="27">
        <dbReference type="Rhea" id="RHEA:24469"/>
    </physiologicalReaction>
</comment>
<dbReference type="PRINTS" id="PR00370">
    <property type="entry name" value="FMOXYGENASE"/>
</dbReference>
<keyword evidence="16" id="KW-0443">Lipid metabolism</keyword>
<evidence type="ECO:0000256" key="10">
    <source>
        <dbReference type="ARBA" id="ARBA00022827"/>
    </source>
</evidence>
<accession>A0A671FM53</accession>
<keyword evidence="11" id="KW-0492">Microsome</keyword>
<evidence type="ECO:0000256" key="19">
    <source>
        <dbReference type="ARBA" id="ARBA00047426"/>
    </source>
</evidence>
<comment type="catalytic activity">
    <reaction evidence="21">
        <text>sulcatone + NADPH + O2 + H(+) = 4-methylpent-3-en-1-yl acetate + NADP(+) + H2O</text>
        <dbReference type="Rhea" id="RHEA:54864"/>
        <dbReference type="ChEBI" id="CHEBI:15377"/>
        <dbReference type="ChEBI" id="CHEBI:15378"/>
        <dbReference type="ChEBI" id="CHEBI:15379"/>
        <dbReference type="ChEBI" id="CHEBI:16310"/>
        <dbReference type="ChEBI" id="CHEBI:57783"/>
        <dbReference type="ChEBI" id="CHEBI:58349"/>
        <dbReference type="ChEBI" id="CHEBI:138373"/>
    </reaction>
    <physiologicalReaction direction="left-to-right" evidence="21">
        <dbReference type="Rhea" id="RHEA:54865"/>
    </physiologicalReaction>
</comment>
<evidence type="ECO:0000256" key="21">
    <source>
        <dbReference type="ARBA" id="ARBA00047855"/>
    </source>
</evidence>
<keyword evidence="9 29" id="KW-0256">Endoplasmic reticulum</keyword>
<dbReference type="OMA" id="PEWPKGP"/>
<dbReference type="InterPro" id="IPR020946">
    <property type="entry name" value="Flavin_mOase-like"/>
</dbReference>
<keyword evidence="7 29" id="KW-0285">Flavoprotein</keyword>
<comment type="catalytic activity">
    <reaction evidence="23">
        <text>hexan-3-one + NADPH + O2 + H(+) = ethyl butanoate + NADP(+) + H2O</text>
        <dbReference type="Rhea" id="RHEA:54844"/>
        <dbReference type="ChEBI" id="CHEBI:15377"/>
        <dbReference type="ChEBI" id="CHEBI:15378"/>
        <dbReference type="ChEBI" id="CHEBI:15379"/>
        <dbReference type="ChEBI" id="CHEBI:57783"/>
        <dbReference type="ChEBI" id="CHEBI:58349"/>
        <dbReference type="ChEBI" id="CHEBI:88764"/>
        <dbReference type="ChEBI" id="CHEBI:89891"/>
    </reaction>
    <physiologicalReaction direction="left-to-right" evidence="23">
        <dbReference type="Rhea" id="RHEA:54845"/>
    </physiologicalReaction>
</comment>
<name>A0A671FM53_RHIFE</name>
<evidence type="ECO:0000256" key="14">
    <source>
        <dbReference type="ARBA" id="ARBA00023002"/>
    </source>
</evidence>
<reference evidence="31 32" key="2">
    <citation type="journal article" date="2018" name="Annu Rev Anim Biosci">
        <title>Bat Biology, Genomes, and the Bat1K Project: To Generate Chromosome-Level Genomes for All Living Bat Species.</title>
        <authorList>
            <person name="Teeling E.C."/>
            <person name="Vernes S.C."/>
            <person name="Davalos L.M."/>
            <person name="Ray D.A."/>
            <person name="Gilbert M.T.P."/>
            <person name="Myers E."/>
        </authorList>
    </citation>
    <scope>NUCLEOTIDE SEQUENCE</scope>
</reference>
<dbReference type="InParanoid" id="A0A671FM53"/>
<dbReference type="FunFam" id="3.50.50.60:FF:000409">
    <property type="entry name" value="Dimethylaniline monooxygenase [N-oxide-forming]"/>
    <property type="match status" value="1"/>
</dbReference>
<dbReference type="GO" id="GO:0050660">
    <property type="term" value="F:flavin adenine dinucleotide binding"/>
    <property type="evidence" value="ECO:0007669"/>
    <property type="project" value="InterPro"/>
</dbReference>
<evidence type="ECO:0000256" key="9">
    <source>
        <dbReference type="ARBA" id="ARBA00022824"/>
    </source>
</evidence>
<dbReference type="PRINTS" id="PR01125">
    <property type="entry name" value="FMOXYGENASE5"/>
</dbReference>
<evidence type="ECO:0000256" key="3">
    <source>
        <dbReference type="ARBA" id="ARBA00004586"/>
    </source>
</evidence>
<evidence type="ECO:0000256" key="22">
    <source>
        <dbReference type="ARBA" id="ARBA00047864"/>
    </source>
</evidence>
<proteinExistence type="inferred from homology"/>
<dbReference type="Gene3D" id="3.50.50.60">
    <property type="entry name" value="FAD/NAD(P)-binding domain"/>
    <property type="match status" value="2"/>
</dbReference>
<dbReference type="FunFam" id="3.50.50.60:FF:000073">
    <property type="entry name" value="Dimethylaniline monooxygenase [N-oxide-forming]"/>
    <property type="match status" value="1"/>
</dbReference>
<keyword evidence="15 29" id="KW-0503">Monooxygenase</keyword>
<evidence type="ECO:0000256" key="20">
    <source>
        <dbReference type="ARBA" id="ARBA00047574"/>
    </source>
</evidence>
<keyword evidence="14 29" id="KW-0560">Oxidoreductase</keyword>
<dbReference type="GO" id="GO:0006629">
    <property type="term" value="P:lipid metabolic process"/>
    <property type="evidence" value="ECO:0007669"/>
    <property type="project" value="UniProtKB-KW"/>
</dbReference>
<dbReference type="SUPFAM" id="SSF51905">
    <property type="entry name" value="FAD/NAD(P)-binding domain"/>
    <property type="match status" value="2"/>
</dbReference>
<dbReference type="GO" id="GO:0005789">
    <property type="term" value="C:endoplasmic reticulum membrane"/>
    <property type="evidence" value="ECO:0007669"/>
    <property type="project" value="UniProtKB-SubCell"/>
</dbReference>
<dbReference type="GeneTree" id="ENSGT00940000160836"/>
<comment type="catalytic activity">
    <reaction evidence="19">
        <text>hexan-3-one + NADPH + O2 + H(+) = propyl propanoate + NADP(+) + H2O</text>
        <dbReference type="Rhea" id="RHEA:54848"/>
        <dbReference type="ChEBI" id="CHEBI:15377"/>
        <dbReference type="ChEBI" id="CHEBI:15378"/>
        <dbReference type="ChEBI" id="CHEBI:15379"/>
        <dbReference type="ChEBI" id="CHEBI:57783"/>
        <dbReference type="ChEBI" id="CHEBI:58349"/>
        <dbReference type="ChEBI" id="CHEBI:89828"/>
        <dbReference type="ChEBI" id="CHEBI:89891"/>
    </reaction>
    <physiologicalReaction direction="left-to-right" evidence="19">
        <dbReference type="Rhea" id="RHEA:54849"/>
    </physiologicalReaction>
</comment>
<comment type="function">
    <text evidence="18">Acts as a Baeyer-Villiger monooxygenase on a broad range of substrates. Catalyzes the insertion of an oxygen atom into a carbon-carbon bond adjacent to a carbonyl, which converts ketones to esters. Active on diverse carbonyl compounds, whereas soft nucleophiles are mostly non- or poorly reactive. In contrast with other forms of FMO it is non- or poorly active on 'classical' substrates such as drugs, pesticides, and dietary components containing soft nucleophilic heteroatoms. Able to oxidize drug molecules bearing a carbonyl group on an aliphatic chain, such as nabumetone and pentoxifylline. Also, in the absence of substrates, shows slow but yet significant NADPH oxidase activity. Acts as a positive modulator of cholesterol biosynthesis as well as glucose homeostasis, promoting metabolic aging via pleiotropic effects.</text>
</comment>
<keyword evidence="32" id="KW-1185">Reference proteome</keyword>
<evidence type="ECO:0000256" key="11">
    <source>
        <dbReference type="ARBA" id="ARBA00022848"/>
    </source>
</evidence>
<dbReference type="Ensembl" id="ENSRFET00010028942.1">
    <property type="protein sequence ID" value="ENSRFEP00010026635.1"/>
    <property type="gene ID" value="ENSRFEG00010017446.1"/>
</dbReference>
<protein>
    <recommendedName>
        <fullName evidence="30">Flavin-containing monooxygenase</fullName>
        <ecNumber evidence="30">1.-.-.-</ecNumber>
    </recommendedName>
</protein>
<dbReference type="FunFam" id="3.50.50.60:FF:000042">
    <property type="entry name" value="Dimethylaniline monooxygenase [N-oxide-forming]"/>
    <property type="match status" value="1"/>
</dbReference>
<evidence type="ECO:0000256" key="15">
    <source>
        <dbReference type="ARBA" id="ARBA00023033"/>
    </source>
</evidence>
<evidence type="ECO:0000256" key="18">
    <source>
        <dbReference type="ARBA" id="ARBA00045722"/>
    </source>
</evidence>
<dbReference type="InterPro" id="IPR050346">
    <property type="entry name" value="FMO-like"/>
</dbReference>
<dbReference type="InterPro" id="IPR036188">
    <property type="entry name" value="FAD/NAD-bd_sf"/>
</dbReference>
<evidence type="ECO:0000313" key="32">
    <source>
        <dbReference type="Proteomes" id="UP000472240"/>
    </source>
</evidence>
<dbReference type="Pfam" id="PF00743">
    <property type="entry name" value="FMO-like"/>
    <property type="match status" value="1"/>
</dbReference>
<evidence type="ECO:0000256" key="24">
    <source>
        <dbReference type="ARBA" id="ARBA00048459"/>
    </source>
</evidence>
<comment type="catalytic activity">
    <reaction evidence="26">
        <text>heptan-4-one + NADPH + O2 + H(+) = propyl butanoate + NADP(+) + H2O</text>
        <dbReference type="Rhea" id="RHEA:54852"/>
        <dbReference type="ChEBI" id="CHEBI:15377"/>
        <dbReference type="ChEBI" id="CHEBI:15378"/>
        <dbReference type="ChEBI" id="CHEBI:15379"/>
        <dbReference type="ChEBI" id="CHEBI:57783"/>
        <dbReference type="ChEBI" id="CHEBI:58349"/>
        <dbReference type="ChEBI" id="CHEBI:89484"/>
        <dbReference type="ChEBI" id="CHEBI:89719"/>
    </reaction>
    <physiologicalReaction direction="left-to-right" evidence="26">
        <dbReference type="Rhea" id="RHEA:54853"/>
    </physiologicalReaction>
</comment>
<comment type="similarity">
    <text evidence="4 29 30">Belongs to the FMO family.</text>
</comment>
<reference evidence="31" key="5">
    <citation type="submission" date="2025-09" db="UniProtKB">
        <authorList>
            <consortium name="Ensembl"/>
        </authorList>
    </citation>
    <scope>IDENTIFICATION</scope>
</reference>
<comment type="catalytic activity">
    <reaction evidence="20">
        <text>heptan-2-one + NADPH + O2 + H(+) = pentyl acetate + NADP(+) + H2O</text>
        <dbReference type="Rhea" id="RHEA:54836"/>
        <dbReference type="ChEBI" id="CHEBI:5672"/>
        <dbReference type="ChEBI" id="CHEBI:15377"/>
        <dbReference type="ChEBI" id="CHEBI:15378"/>
        <dbReference type="ChEBI" id="CHEBI:15379"/>
        <dbReference type="ChEBI" id="CHEBI:57783"/>
        <dbReference type="ChEBI" id="CHEBI:58349"/>
        <dbReference type="ChEBI" id="CHEBI:87362"/>
    </reaction>
    <physiologicalReaction direction="left-to-right" evidence="20">
        <dbReference type="Rhea" id="RHEA:54837"/>
    </physiologicalReaction>
</comment>
<reference evidence="31 32" key="1">
    <citation type="journal article" date="2015" name="Annu Rev Anim Biosci">
        <title>The Genome 10K Project: a way forward.</title>
        <authorList>
            <person name="Koepfli K.P."/>
            <person name="Paten B."/>
            <person name="O'Brien S.J."/>
            <person name="Koepfli K.P."/>
            <person name="Paten B."/>
            <person name="Antunes A."/>
            <person name="Belov K."/>
            <person name="Bustamante C."/>
            <person name="Castoe T.A."/>
            <person name="Clawson H."/>
            <person name="Crawford A.J."/>
            <person name="Diekhans M."/>
            <person name="Distel D."/>
            <person name="Durbin R."/>
            <person name="Earl D."/>
            <person name="Fujita M.K."/>
            <person name="Gamble T."/>
            <person name="Georges A."/>
            <person name="Gemmell N."/>
            <person name="Gilbert M.T."/>
            <person name="Graves J.M."/>
            <person name="Green R.E."/>
            <person name="Hickey G."/>
            <person name="Jarvis E.D."/>
            <person name="Johnson W."/>
            <person name="Komissarov A."/>
            <person name="Korf I."/>
            <person name="Kuhn R."/>
            <person name="Larkin D.M."/>
            <person name="Lewin H."/>
            <person name="Lopez J.V."/>
            <person name="Ma J."/>
            <person name="Marques-Bonet T."/>
            <person name="Miller W."/>
            <person name="Murphy R."/>
            <person name="Pevzner P."/>
            <person name="Shapiro B."/>
            <person name="Steiner C."/>
            <person name="Tamazian G."/>
            <person name="Venkatesh B."/>
            <person name="Wang J."/>
            <person name="Wayne R."/>
            <person name="Wiley E."/>
            <person name="Yang H."/>
            <person name="Zhang G."/>
            <person name="Haussler D."/>
            <person name="Ryder O."/>
            <person name="O'Brien S.J."/>
        </authorList>
    </citation>
    <scope>NUCLEOTIDE SEQUENCE</scope>
</reference>
<evidence type="ECO:0000256" key="17">
    <source>
        <dbReference type="ARBA" id="ARBA00023136"/>
    </source>
</evidence>
<keyword evidence="6" id="KW-0597">Phosphoprotein</keyword>
<dbReference type="InterPro" id="IPR002257">
    <property type="entry name" value="Flavin_mOase_5"/>
</dbReference>
<sequence>MARKRVAVVGAGISGLGAIKCCLEEDLEPTCFERNDDIGGLWKFQKNISEKMPSIYKSVTLNTSKEMMSFSDFPFPDHFPNYMHNSKLMDYFRMYVRHFDLLKYIRFQTNVQSVRKRPDFSFSGQWDVVVESDDKQETLVFDGILVCSGHHTDPYLPLQSFPGIEKFEGCYFHSREYKSPENFVGKTIIVVGIGNSAVDIAVELSHVAKQVFLSTRRGAWILHRVWDHGYPSDISLFTRFNNFLQKIVTTEMVNNYLEKTMTSRFNHAHYGLQPQHRPLSQAPTFSDDLPNHLISGRVQVKPNVKEFTETAAIFEDGSREENIDVVIFATGYSFSFPFLDDLINVTNNEVSLYKLVFPPELEKPTLAFIGLIQPVGSVLTIAELQSRWATRVFKGLSQLPSVKDMMADIAQRKRALEKRYVKTPRHTLQVNYMEYMDEIATLVGVKPNLLVLFLSDPKLALEVVFGPCTPYQYRLQGPGKWDGARRAILTQRERIIKPLRTRITSEDSGSSSKLPWLKVAAAGLALLAAALAYFRYIRHGDE</sequence>
<evidence type="ECO:0000256" key="6">
    <source>
        <dbReference type="ARBA" id="ARBA00022553"/>
    </source>
</evidence>
<evidence type="ECO:0000256" key="25">
    <source>
        <dbReference type="ARBA" id="ARBA00048989"/>
    </source>
</evidence>
<comment type="subcellular location">
    <subcellularLocation>
        <location evidence="3 29">Endoplasmic reticulum membrane</location>
    </subcellularLocation>
    <subcellularLocation>
        <location evidence="2">Microsome membrane</location>
    </subcellularLocation>
</comment>
<dbReference type="AlphaFoldDB" id="A0A671FM53"/>
<evidence type="ECO:0000256" key="30">
    <source>
        <dbReference type="RuleBase" id="RU361177"/>
    </source>
</evidence>
<evidence type="ECO:0000256" key="27">
    <source>
        <dbReference type="ARBA" id="ARBA00049443"/>
    </source>
</evidence>
<comment type="catalytic activity">
    <reaction evidence="24">
        <text>octan-3-one + NADPH + O2 + H(+) = ethyl hexanoate + NADP(+) + H2O</text>
        <dbReference type="Rhea" id="RHEA:54856"/>
        <dbReference type="ChEBI" id="CHEBI:15377"/>
        <dbReference type="ChEBI" id="CHEBI:15378"/>
        <dbReference type="ChEBI" id="CHEBI:15379"/>
        <dbReference type="ChEBI" id="CHEBI:57783"/>
        <dbReference type="ChEBI" id="CHEBI:58349"/>
        <dbReference type="ChEBI" id="CHEBI:80946"/>
        <dbReference type="ChEBI" id="CHEBI:86055"/>
    </reaction>
    <physiologicalReaction direction="left-to-right" evidence="24">
        <dbReference type="Rhea" id="RHEA:54857"/>
    </physiologicalReaction>
</comment>
<keyword evidence="17 29" id="KW-0472">Membrane</keyword>
<evidence type="ECO:0000256" key="5">
    <source>
        <dbReference type="ARBA" id="ARBA00022481"/>
    </source>
</evidence>
<evidence type="ECO:0000256" key="4">
    <source>
        <dbReference type="ARBA" id="ARBA00009183"/>
    </source>
</evidence>
<evidence type="ECO:0000256" key="16">
    <source>
        <dbReference type="ARBA" id="ARBA00023098"/>
    </source>
</evidence>
<evidence type="ECO:0000256" key="28">
    <source>
        <dbReference type="ARBA" id="ARBA00049475"/>
    </source>
</evidence>
<keyword evidence="5" id="KW-0488">Methylation</keyword>
<keyword evidence="10 29" id="KW-0274">FAD</keyword>
<evidence type="ECO:0000256" key="7">
    <source>
        <dbReference type="ARBA" id="ARBA00022630"/>
    </source>
</evidence>
<evidence type="ECO:0000313" key="31">
    <source>
        <dbReference type="Ensembl" id="ENSRFEP00010026635.1"/>
    </source>
</evidence>
<dbReference type="InterPro" id="IPR000960">
    <property type="entry name" value="Flavin_mOase"/>
</dbReference>
<dbReference type="GO" id="GO:0016174">
    <property type="term" value="F:NAD(P)H oxidase H2O2-forming activity"/>
    <property type="evidence" value="ECO:0007669"/>
    <property type="project" value="UniProtKB-EC"/>
</dbReference>
<dbReference type="GO" id="GO:0004499">
    <property type="term" value="F:N,N-dimethylaniline monooxygenase activity"/>
    <property type="evidence" value="ECO:0007669"/>
    <property type="project" value="UniProtKB-UniRule"/>
</dbReference>
<evidence type="ECO:0000256" key="13">
    <source>
        <dbReference type="ARBA" id="ARBA00022989"/>
    </source>
</evidence>